<dbReference type="PROSITE" id="PS50999">
    <property type="entry name" value="COX2_TM"/>
    <property type="match status" value="1"/>
</dbReference>
<dbReference type="InterPro" id="IPR006332">
    <property type="entry name" value="QoxA"/>
</dbReference>
<evidence type="ECO:0000256" key="11">
    <source>
        <dbReference type="ARBA" id="ARBA00022989"/>
    </source>
</evidence>
<feature type="region of interest" description="Disordered" evidence="18">
    <location>
        <begin position="289"/>
        <end position="349"/>
    </location>
</feature>
<evidence type="ECO:0000256" key="10">
    <source>
        <dbReference type="ARBA" id="ARBA00022982"/>
    </source>
</evidence>
<dbReference type="GO" id="GO:0004129">
    <property type="term" value="F:cytochrome-c oxidase activity"/>
    <property type="evidence" value="ECO:0007669"/>
    <property type="project" value="UniProtKB-UniRule"/>
</dbReference>
<keyword evidence="23" id="KW-1185">Reference proteome</keyword>
<evidence type="ECO:0000256" key="1">
    <source>
        <dbReference type="ARBA" id="ARBA00000725"/>
    </source>
</evidence>
<evidence type="ECO:0000256" key="17">
    <source>
        <dbReference type="RuleBase" id="RU000456"/>
    </source>
</evidence>
<dbReference type="Pfam" id="PF02790">
    <property type="entry name" value="COX2_TM"/>
    <property type="match status" value="1"/>
</dbReference>
<dbReference type="Pfam" id="PF00116">
    <property type="entry name" value="COX2"/>
    <property type="match status" value="1"/>
</dbReference>
<organism evidence="22 23">
    <name type="scientific">Paenibacillus lutimineralis</name>
    <dbReference type="NCBI Taxonomy" id="2707005"/>
    <lineage>
        <taxon>Bacteria</taxon>
        <taxon>Bacillati</taxon>
        <taxon>Bacillota</taxon>
        <taxon>Bacilli</taxon>
        <taxon>Bacillales</taxon>
        <taxon>Paenibacillaceae</taxon>
        <taxon>Paenibacillus</taxon>
    </lineage>
</organism>
<dbReference type="GO" id="GO:0042773">
    <property type="term" value="P:ATP synthesis coupled electron transport"/>
    <property type="evidence" value="ECO:0007669"/>
    <property type="project" value="TreeGrafter"/>
</dbReference>
<dbReference type="SUPFAM" id="SSF49503">
    <property type="entry name" value="Cupredoxins"/>
    <property type="match status" value="1"/>
</dbReference>
<keyword evidence="9" id="KW-0732">Signal</keyword>
<dbReference type="InterPro" id="IPR008972">
    <property type="entry name" value="Cupredoxin"/>
</dbReference>
<dbReference type="GO" id="GO:0009486">
    <property type="term" value="F:cytochrome bo3 ubiquinol oxidase activity"/>
    <property type="evidence" value="ECO:0007669"/>
    <property type="project" value="InterPro"/>
</dbReference>
<evidence type="ECO:0000313" key="23">
    <source>
        <dbReference type="Proteomes" id="UP000270678"/>
    </source>
</evidence>
<dbReference type="SUPFAM" id="SSF81464">
    <property type="entry name" value="Cytochrome c oxidase subunit II-like, transmembrane region"/>
    <property type="match status" value="1"/>
</dbReference>
<dbReference type="RefSeq" id="WP_127000731.1">
    <property type="nucleotide sequence ID" value="NZ_CP034346.1"/>
</dbReference>
<dbReference type="Gene3D" id="1.10.287.90">
    <property type="match status" value="1"/>
</dbReference>
<keyword evidence="8 17" id="KW-0812">Transmembrane</keyword>
<gene>
    <name evidence="22" type="primary">cyoA</name>
    <name evidence="22" type="ORF">EI981_18740</name>
</gene>
<dbReference type="PANTHER" id="PTHR22888:SF18">
    <property type="entry name" value="CYTOCHROME BO(3) UBIQUINOL OXIDASE SUBUNIT 2"/>
    <property type="match status" value="1"/>
</dbReference>
<keyword evidence="6 16" id="KW-1003">Cell membrane</keyword>
<feature type="compositionally biased region" description="Basic and acidic residues" evidence="18">
    <location>
        <begin position="301"/>
        <end position="337"/>
    </location>
</feature>
<evidence type="ECO:0000256" key="8">
    <source>
        <dbReference type="ARBA" id="ARBA00022692"/>
    </source>
</evidence>
<comment type="similarity">
    <text evidence="3 16 17">Belongs to the cytochrome c oxidase subunit 2 family.</text>
</comment>
<dbReference type="PROSITE" id="PS50857">
    <property type="entry name" value="COX2_CUA"/>
    <property type="match status" value="1"/>
</dbReference>
<dbReference type="KEGG" id="plut:EI981_18740"/>
<keyword evidence="5 16" id="KW-0813">Transport</keyword>
<dbReference type="InterPro" id="IPR036257">
    <property type="entry name" value="Cyt_c_oxidase_su2_TM_sf"/>
</dbReference>
<comment type="catalytic activity">
    <reaction evidence="1 16">
        <text>2 a quinol + O2 = 2 a quinone + 2 H2O</text>
        <dbReference type="Rhea" id="RHEA:55376"/>
        <dbReference type="ChEBI" id="CHEBI:15377"/>
        <dbReference type="ChEBI" id="CHEBI:15379"/>
        <dbReference type="ChEBI" id="CHEBI:24646"/>
        <dbReference type="ChEBI" id="CHEBI:132124"/>
    </reaction>
</comment>
<dbReference type="Pfam" id="PF06481">
    <property type="entry name" value="COX_ARM"/>
    <property type="match status" value="1"/>
</dbReference>
<keyword evidence="10 16" id="KW-0249">Electron transport</keyword>
<evidence type="ECO:0000256" key="3">
    <source>
        <dbReference type="ARBA" id="ARBA00007866"/>
    </source>
</evidence>
<proteinExistence type="inferred from homology"/>
<evidence type="ECO:0000256" key="2">
    <source>
        <dbReference type="ARBA" id="ARBA00004651"/>
    </source>
</evidence>
<evidence type="ECO:0000259" key="20">
    <source>
        <dbReference type="PROSITE" id="PS50857"/>
    </source>
</evidence>
<keyword evidence="15" id="KW-0449">Lipoprotein</keyword>
<evidence type="ECO:0000256" key="15">
    <source>
        <dbReference type="ARBA" id="ARBA00023288"/>
    </source>
</evidence>
<dbReference type="GO" id="GO:0016682">
    <property type="term" value="F:oxidoreductase activity, acting on diphenols and related substances as donors, oxygen as acceptor"/>
    <property type="evidence" value="ECO:0007669"/>
    <property type="project" value="InterPro"/>
</dbReference>
<comment type="function">
    <text evidence="16">Catalyzes quinol oxidation with the concomitant reduction of oxygen to water. Subunit II transfers the electrons from a quinol to the binuclear center of the catalytic subunit I.</text>
</comment>
<accession>A0A3Q9IEE9</accession>
<evidence type="ECO:0000256" key="7">
    <source>
        <dbReference type="ARBA" id="ARBA00022660"/>
    </source>
</evidence>
<evidence type="ECO:0000256" key="5">
    <source>
        <dbReference type="ARBA" id="ARBA00022448"/>
    </source>
</evidence>
<keyword evidence="7 16" id="KW-0679">Respiratory chain</keyword>
<comment type="subcellular location">
    <subcellularLocation>
        <location evidence="2 17">Cell membrane</location>
        <topology evidence="2 17">Multi-pass membrane protein</topology>
    </subcellularLocation>
</comment>
<evidence type="ECO:0000313" key="22">
    <source>
        <dbReference type="EMBL" id="AZS16279.1"/>
    </source>
</evidence>
<evidence type="ECO:0000259" key="21">
    <source>
        <dbReference type="PROSITE" id="PS50999"/>
    </source>
</evidence>
<dbReference type="PANTHER" id="PTHR22888">
    <property type="entry name" value="CYTOCHROME C OXIDASE, SUBUNIT II"/>
    <property type="match status" value="1"/>
</dbReference>
<dbReference type="InterPro" id="IPR045187">
    <property type="entry name" value="CcO_II"/>
</dbReference>
<evidence type="ECO:0000256" key="18">
    <source>
        <dbReference type="SAM" id="MobiDB-lite"/>
    </source>
</evidence>
<evidence type="ECO:0000256" key="13">
    <source>
        <dbReference type="ARBA" id="ARBA00023136"/>
    </source>
</evidence>
<evidence type="ECO:0000256" key="16">
    <source>
        <dbReference type="PIRNR" id="PIRNR000292"/>
    </source>
</evidence>
<dbReference type="CDD" id="cd04212">
    <property type="entry name" value="CuRO_UO_II"/>
    <property type="match status" value="1"/>
</dbReference>
<evidence type="ECO:0000256" key="4">
    <source>
        <dbReference type="ARBA" id="ARBA00016131"/>
    </source>
</evidence>
<reference evidence="23" key="1">
    <citation type="submission" date="2018-12" db="EMBL/GenBank/DDBJ databases">
        <title>Complete genome sequence of Paenibacillus sp. MBLB1234.</title>
        <authorList>
            <person name="Nam Y.-D."/>
            <person name="Kang J."/>
            <person name="Chung W.-H."/>
            <person name="Park Y.S."/>
        </authorList>
    </citation>
    <scope>NUCLEOTIDE SEQUENCE [LARGE SCALE GENOMIC DNA]</scope>
    <source>
        <strain evidence="23">MBLB1234</strain>
    </source>
</reference>
<sequence>MKEKVIKSLRCLAFLAVLVLLLPALSGCSSIAVLDPKGPIAAQQRDLMFLSTVLCAIVIVPVLILSAVIIWRYRDKADRKAAYTPDWAHSTKLEMIWWGIPIIIILTLAIVTARATYALEPSKPLESKADVKPLTVQVTSLNWKWLFQYPEQGIASVNELKIPQGVPVRFEITADSPMNSFWIPQLGGQIYAMSGMAMTLYLQADETGQYWGSGANFTGTDFAKMFFDVHAVTAEEFTDWVEDVKKDSPTLTLDGYKQLAEPSASEKLTYSSFPEGLFEMTVTKYASSHHHGMSMSGSTEAHGDKPMSSDDSGHGDMLKSGDQSEHGDMRMSGDQLEHGGMSMNEGSAH</sequence>
<evidence type="ECO:0000256" key="6">
    <source>
        <dbReference type="ARBA" id="ARBA00022475"/>
    </source>
</evidence>
<dbReference type="InterPro" id="IPR034227">
    <property type="entry name" value="CuRO_UO_II"/>
</dbReference>
<feature type="transmembrane region" description="Helical" evidence="19">
    <location>
        <begin position="50"/>
        <end position="74"/>
    </location>
</feature>
<dbReference type="NCBIfam" id="TIGR01432">
    <property type="entry name" value="QOXA"/>
    <property type="match status" value="1"/>
</dbReference>
<dbReference type="PROSITE" id="PS51257">
    <property type="entry name" value="PROKAR_LIPOPROTEIN"/>
    <property type="match status" value="1"/>
</dbReference>
<feature type="transmembrane region" description="Helical" evidence="19">
    <location>
        <begin position="95"/>
        <end position="117"/>
    </location>
</feature>
<dbReference type="Proteomes" id="UP000270678">
    <property type="component" value="Chromosome"/>
</dbReference>
<keyword evidence="12 16" id="KW-0560">Oxidoreductase</keyword>
<keyword evidence="13 16" id="KW-0472">Membrane</keyword>
<name>A0A3Q9IEE9_9BACL</name>
<keyword evidence="11 19" id="KW-1133">Transmembrane helix</keyword>
<protein>
    <recommendedName>
        <fullName evidence="4 16">Quinol oxidase subunit 2</fullName>
        <ecNumber evidence="16">1.10.3.-</ecNumber>
    </recommendedName>
</protein>
<feature type="domain" description="Cytochrome oxidase subunit II copper A binding" evidence="20">
    <location>
        <begin position="131"/>
        <end position="243"/>
    </location>
</feature>
<dbReference type="InterPro" id="IPR011759">
    <property type="entry name" value="Cyt_c_oxidase_su2_TM_dom"/>
</dbReference>
<dbReference type="AlphaFoldDB" id="A0A3Q9IEE9"/>
<evidence type="ECO:0000256" key="14">
    <source>
        <dbReference type="ARBA" id="ARBA00023139"/>
    </source>
</evidence>
<dbReference type="GO" id="GO:0005507">
    <property type="term" value="F:copper ion binding"/>
    <property type="evidence" value="ECO:0007669"/>
    <property type="project" value="InterPro"/>
</dbReference>
<dbReference type="GO" id="GO:0005886">
    <property type="term" value="C:plasma membrane"/>
    <property type="evidence" value="ECO:0007669"/>
    <property type="project" value="UniProtKB-SubCell"/>
</dbReference>
<dbReference type="InterPro" id="IPR006333">
    <property type="entry name" value="Cyt_o_ubiquinol_oxidase_su2"/>
</dbReference>
<dbReference type="EC" id="1.10.3.-" evidence="16"/>
<dbReference type="NCBIfam" id="TIGR01433">
    <property type="entry name" value="CyoA"/>
    <property type="match status" value="1"/>
</dbReference>
<dbReference type="OrthoDB" id="9783445at2"/>
<dbReference type="PIRSF" id="PIRSF000292">
    <property type="entry name" value="Ubi_od_II"/>
    <property type="match status" value="1"/>
</dbReference>
<dbReference type="Gene3D" id="2.60.40.420">
    <property type="entry name" value="Cupredoxins - blue copper proteins"/>
    <property type="match status" value="1"/>
</dbReference>
<evidence type="ECO:0000256" key="19">
    <source>
        <dbReference type="SAM" id="Phobius"/>
    </source>
</evidence>
<dbReference type="InterPro" id="IPR002429">
    <property type="entry name" value="CcO_II-like_C"/>
</dbReference>
<dbReference type="InterPro" id="IPR010514">
    <property type="entry name" value="COX_ARM"/>
</dbReference>
<dbReference type="EMBL" id="CP034346">
    <property type="protein sequence ID" value="AZS16279.1"/>
    <property type="molecule type" value="Genomic_DNA"/>
</dbReference>
<evidence type="ECO:0000256" key="12">
    <source>
        <dbReference type="ARBA" id="ARBA00023002"/>
    </source>
</evidence>
<feature type="domain" description="Cytochrome oxidase subunit II transmembrane region profile" evidence="21">
    <location>
        <begin position="25"/>
        <end position="123"/>
    </location>
</feature>
<keyword evidence="14" id="KW-0564">Palmitate</keyword>
<evidence type="ECO:0000256" key="9">
    <source>
        <dbReference type="ARBA" id="ARBA00022729"/>
    </source>
</evidence>